<dbReference type="EMBL" id="CP036298">
    <property type="protein sequence ID" value="QDV23669.1"/>
    <property type="molecule type" value="Genomic_DNA"/>
</dbReference>
<keyword evidence="2" id="KW-0472">Membrane</keyword>
<feature type="region of interest" description="Disordered" evidence="1">
    <location>
        <begin position="21"/>
        <end position="75"/>
    </location>
</feature>
<evidence type="ECO:0000256" key="2">
    <source>
        <dbReference type="SAM" id="Phobius"/>
    </source>
</evidence>
<evidence type="ECO:0000313" key="3">
    <source>
        <dbReference type="EMBL" id="QDV23669.1"/>
    </source>
</evidence>
<feature type="transmembrane region" description="Helical" evidence="2">
    <location>
        <begin position="244"/>
        <end position="265"/>
    </location>
</feature>
<evidence type="ECO:0008006" key="5">
    <source>
        <dbReference type="Google" id="ProtNLM"/>
    </source>
</evidence>
<feature type="compositionally biased region" description="Low complexity" evidence="1">
    <location>
        <begin position="65"/>
        <end position="75"/>
    </location>
</feature>
<accession>A0A518G552</accession>
<feature type="transmembrane region" description="Helical" evidence="2">
    <location>
        <begin position="277"/>
        <end position="298"/>
    </location>
</feature>
<dbReference type="KEGG" id="ahel:Q31a_19740"/>
<evidence type="ECO:0000256" key="1">
    <source>
        <dbReference type="SAM" id="MobiDB-lite"/>
    </source>
</evidence>
<keyword evidence="2" id="KW-1133">Transmembrane helix</keyword>
<protein>
    <recommendedName>
        <fullName evidence="5">Double zinc ribbon</fullName>
    </recommendedName>
</protein>
<organism evidence="3 4">
    <name type="scientific">Aureliella helgolandensis</name>
    <dbReference type="NCBI Taxonomy" id="2527968"/>
    <lineage>
        <taxon>Bacteria</taxon>
        <taxon>Pseudomonadati</taxon>
        <taxon>Planctomycetota</taxon>
        <taxon>Planctomycetia</taxon>
        <taxon>Pirellulales</taxon>
        <taxon>Pirellulaceae</taxon>
        <taxon>Aureliella</taxon>
    </lineage>
</organism>
<reference evidence="3 4" key="1">
    <citation type="submission" date="2019-02" db="EMBL/GenBank/DDBJ databases">
        <title>Deep-cultivation of Planctomycetes and their phenomic and genomic characterization uncovers novel biology.</title>
        <authorList>
            <person name="Wiegand S."/>
            <person name="Jogler M."/>
            <person name="Boedeker C."/>
            <person name="Pinto D."/>
            <person name="Vollmers J."/>
            <person name="Rivas-Marin E."/>
            <person name="Kohn T."/>
            <person name="Peeters S.H."/>
            <person name="Heuer A."/>
            <person name="Rast P."/>
            <person name="Oberbeckmann S."/>
            <person name="Bunk B."/>
            <person name="Jeske O."/>
            <person name="Meyerdierks A."/>
            <person name="Storesund J.E."/>
            <person name="Kallscheuer N."/>
            <person name="Luecker S."/>
            <person name="Lage O.M."/>
            <person name="Pohl T."/>
            <person name="Merkel B.J."/>
            <person name="Hornburger P."/>
            <person name="Mueller R.-W."/>
            <person name="Bruemmer F."/>
            <person name="Labrenz M."/>
            <person name="Spormann A.M."/>
            <person name="Op den Camp H."/>
            <person name="Overmann J."/>
            <person name="Amann R."/>
            <person name="Jetten M.S.M."/>
            <person name="Mascher T."/>
            <person name="Medema M.H."/>
            <person name="Devos D.P."/>
            <person name="Kaster A.-K."/>
            <person name="Ovreas L."/>
            <person name="Rohde M."/>
            <person name="Galperin M.Y."/>
            <person name="Jogler C."/>
        </authorList>
    </citation>
    <scope>NUCLEOTIDE SEQUENCE [LARGE SCALE GENOMIC DNA]</scope>
    <source>
        <strain evidence="3 4">Q31a</strain>
    </source>
</reference>
<feature type="transmembrane region" description="Helical" evidence="2">
    <location>
        <begin position="211"/>
        <end position="232"/>
    </location>
</feature>
<gene>
    <name evidence="3" type="ORF">Q31a_19740</name>
</gene>
<dbReference type="Proteomes" id="UP000318017">
    <property type="component" value="Chromosome"/>
</dbReference>
<keyword evidence="2" id="KW-0812">Transmembrane</keyword>
<keyword evidence="4" id="KW-1185">Reference proteome</keyword>
<dbReference type="AlphaFoldDB" id="A0A518G552"/>
<sequence length="304" mass="31775">MPIKFKCNCGQILSVPDAMAGKQGKCPKCKTSLKVPVPKSQTAGAAKTASGSPAARPASKPPAGKPASRPAASSKPIAAPAGLLDSLFDDAGLVEKRGPRCSNCSAEIKPGTVVCTACGTNLETGEKVSGYDLAEVKGPEFTNEHLQLASDNMIRNSAMDSRRDKAQMPWWVLMSFLIGAITLCAAGVIIVDGVFGEPASDTTFIGKIQRLPVFATLGITAGITGASILLFAHLSICAFAFGRSVVQALACFFLPFLYSTIYGIMNWTDNKAPVKAMMMAVAIISFGAFLIMQGGGFGKIQALF</sequence>
<evidence type="ECO:0000313" key="4">
    <source>
        <dbReference type="Proteomes" id="UP000318017"/>
    </source>
</evidence>
<dbReference type="OrthoDB" id="269673at2"/>
<feature type="transmembrane region" description="Helical" evidence="2">
    <location>
        <begin position="170"/>
        <end position="191"/>
    </location>
</feature>
<feature type="compositionally biased region" description="Low complexity" evidence="1">
    <location>
        <begin position="49"/>
        <end position="58"/>
    </location>
</feature>
<proteinExistence type="predicted"/>
<dbReference type="RefSeq" id="WP_145076746.1">
    <property type="nucleotide sequence ID" value="NZ_CP036298.1"/>
</dbReference>
<name>A0A518G552_9BACT</name>